<evidence type="ECO:0000259" key="6">
    <source>
        <dbReference type="PROSITE" id="PS50931"/>
    </source>
</evidence>
<dbReference type="GO" id="GO:0005829">
    <property type="term" value="C:cytosol"/>
    <property type="evidence" value="ECO:0007669"/>
    <property type="project" value="TreeGrafter"/>
</dbReference>
<comment type="caution">
    <text evidence="7">The sequence shown here is derived from an EMBL/GenBank/DDBJ whole genome shotgun (WGS) entry which is preliminary data.</text>
</comment>
<dbReference type="AlphaFoldDB" id="A0A011N2D2"/>
<dbReference type="PATRIC" id="fig|1454001.3.peg.803"/>
<dbReference type="PROSITE" id="PS50931">
    <property type="entry name" value="HTH_LYSR"/>
    <property type="match status" value="1"/>
</dbReference>
<dbReference type="PANTHER" id="PTHR30419">
    <property type="entry name" value="HTH-TYPE TRANSCRIPTIONAL REGULATOR YBHD"/>
    <property type="match status" value="1"/>
</dbReference>
<dbReference type="EMBL" id="JFAX01000003">
    <property type="protein sequence ID" value="EXI69031.1"/>
    <property type="molecule type" value="Genomic_DNA"/>
</dbReference>
<evidence type="ECO:0000256" key="4">
    <source>
        <dbReference type="ARBA" id="ARBA00023163"/>
    </source>
</evidence>
<feature type="region of interest" description="Disordered" evidence="5">
    <location>
        <begin position="325"/>
        <end position="352"/>
    </location>
</feature>
<sequence>MDIDIRLIRHVLALARQRNFARAAEQLHLSQPALSRSIARLEETLGVALFDRTPEGAIPTAYGRVVIERGQEILRRGQELRRELDLMQGIESGAVSIVAGPFPHAISAGIAVSRLLAAHGGLRVRLAQQSPRGAVAPVLDGSVDLGIADLREWGDDPRLQTEPLPPHVGIWVARADHPLAGRRDLALADVLVYRLICAVLPNQLAEHFGDCPAAGQADPEKGVFYPAVTLDTVSFGPMIAAVSDAIMLTTVGIAAQGLERGELAILDLHLPWQRTAYGFLTRSGRTPSPATLAYMACVRAVEAEAMAEERRLLAHHLGPGFPAAGRWTGARVKPPQPRIGSEKQGAKTKGGP</sequence>
<keyword evidence="4" id="KW-0804">Transcription</keyword>
<dbReference type="InterPro" id="IPR036388">
    <property type="entry name" value="WH-like_DNA-bd_sf"/>
</dbReference>
<dbReference type="InterPro" id="IPR050950">
    <property type="entry name" value="HTH-type_LysR_regulators"/>
</dbReference>
<accession>A0A011N2D2</accession>
<keyword evidence="3" id="KW-0238">DNA-binding</keyword>
<dbReference type="FunFam" id="1.10.10.10:FF:000001">
    <property type="entry name" value="LysR family transcriptional regulator"/>
    <property type="match status" value="1"/>
</dbReference>
<dbReference type="Pfam" id="PF00126">
    <property type="entry name" value="HTH_1"/>
    <property type="match status" value="1"/>
</dbReference>
<dbReference type="GO" id="GO:0003677">
    <property type="term" value="F:DNA binding"/>
    <property type="evidence" value="ECO:0007669"/>
    <property type="project" value="UniProtKB-KW"/>
</dbReference>
<dbReference type="PANTHER" id="PTHR30419:SF30">
    <property type="entry name" value="LYSR FAMILY TRANSCRIPTIONAL REGULATOR"/>
    <property type="match status" value="1"/>
</dbReference>
<dbReference type="Proteomes" id="UP000020218">
    <property type="component" value="Unassembled WGS sequence"/>
</dbReference>
<name>A0A011N2D2_9PROT</name>
<dbReference type="SUPFAM" id="SSF46785">
    <property type="entry name" value="Winged helix' DNA-binding domain"/>
    <property type="match status" value="1"/>
</dbReference>
<comment type="similarity">
    <text evidence="1">Belongs to the LysR transcriptional regulatory family.</text>
</comment>
<dbReference type="SUPFAM" id="SSF53850">
    <property type="entry name" value="Periplasmic binding protein-like II"/>
    <property type="match status" value="1"/>
</dbReference>
<reference evidence="7" key="1">
    <citation type="submission" date="2014-02" db="EMBL/GenBank/DDBJ databases">
        <title>Expanding our view of genomic diversity in Candidatus Accumulibacter clades.</title>
        <authorList>
            <person name="Skennerton C.T."/>
            <person name="Barr J.J."/>
            <person name="Slater F.R."/>
            <person name="Bond P.L."/>
            <person name="Tyson G.W."/>
        </authorList>
    </citation>
    <scope>NUCLEOTIDE SEQUENCE [LARGE SCALE GENOMIC DNA]</scope>
</reference>
<evidence type="ECO:0000313" key="7">
    <source>
        <dbReference type="EMBL" id="EXI69031.1"/>
    </source>
</evidence>
<gene>
    <name evidence="7" type="primary">gbpR</name>
    <name evidence="7" type="ORF">AW08_00857</name>
</gene>
<dbReference type="GO" id="GO:0003700">
    <property type="term" value="F:DNA-binding transcription factor activity"/>
    <property type="evidence" value="ECO:0007669"/>
    <property type="project" value="InterPro"/>
</dbReference>
<feature type="domain" description="HTH lysR-type" evidence="6">
    <location>
        <begin position="3"/>
        <end position="60"/>
    </location>
</feature>
<dbReference type="Pfam" id="PF03466">
    <property type="entry name" value="LysR_substrate"/>
    <property type="match status" value="1"/>
</dbReference>
<dbReference type="InterPro" id="IPR000847">
    <property type="entry name" value="LysR_HTH_N"/>
</dbReference>
<evidence type="ECO:0000256" key="3">
    <source>
        <dbReference type="ARBA" id="ARBA00023125"/>
    </source>
</evidence>
<evidence type="ECO:0000313" key="8">
    <source>
        <dbReference type="Proteomes" id="UP000020218"/>
    </source>
</evidence>
<evidence type="ECO:0000256" key="1">
    <source>
        <dbReference type="ARBA" id="ARBA00009437"/>
    </source>
</evidence>
<protein>
    <submittedName>
        <fullName evidence="7">Galactose-binding protein regulator</fullName>
    </submittedName>
</protein>
<evidence type="ECO:0000256" key="2">
    <source>
        <dbReference type="ARBA" id="ARBA00023015"/>
    </source>
</evidence>
<dbReference type="Gene3D" id="1.10.10.10">
    <property type="entry name" value="Winged helix-like DNA-binding domain superfamily/Winged helix DNA-binding domain"/>
    <property type="match status" value="1"/>
</dbReference>
<dbReference type="InterPro" id="IPR005119">
    <property type="entry name" value="LysR_subst-bd"/>
</dbReference>
<dbReference type="InterPro" id="IPR036390">
    <property type="entry name" value="WH_DNA-bd_sf"/>
</dbReference>
<dbReference type="STRING" id="1454001.AW08_00857"/>
<organism evidence="7 8">
    <name type="scientific">Candidatus Accumulibacter adjunctus</name>
    <dbReference type="NCBI Taxonomy" id="1454001"/>
    <lineage>
        <taxon>Bacteria</taxon>
        <taxon>Pseudomonadati</taxon>
        <taxon>Pseudomonadota</taxon>
        <taxon>Betaproteobacteria</taxon>
        <taxon>Candidatus Accumulibacter</taxon>
    </lineage>
</organism>
<keyword evidence="8" id="KW-1185">Reference proteome</keyword>
<evidence type="ECO:0000256" key="5">
    <source>
        <dbReference type="SAM" id="MobiDB-lite"/>
    </source>
</evidence>
<dbReference type="Gene3D" id="3.40.190.290">
    <property type="match status" value="1"/>
</dbReference>
<keyword evidence="2" id="KW-0805">Transcription regulation</keyword>
<dbReference type="PRINTS" id="PR00039">
    <property type="entry name" value="HTHLYSR"/>
</dbReference>
<proteinExistence type="inferred from homology"/>